<dbReference type="GO" id="GO:0008933">
    <property type="term" value="F:peptidoglycan lytic transglycosylase activity"/>
    <property type="evidence" value="ECO:0007669"/>
    <property type="project" value="InterPro"/>
</dbReference>
<dbReference type="InterPro" id="IPR008939">
    <property type="entry name" value="Lytic_TGlycosylase_superhlx_U"/>
</dbReference>
<evidence type="ECO:0000313" key="6">
    <source>
        <dbReference type="Proteomes" id="UP000199441"/>
    </source>
</evidence>
<dbReference type="GO" id="GO:0016020">
    <property type="term" value="C:membrane"/>
    <property type="evidence" value="ECO:0007669"/>
    <property type="project" value="InterPro"/>
</dbReference>
<dbReference type="AlphaFoldDB" id="A0A1H2VFH4"/>
<dbReference type="EMBL" id="FNOI01000002">
    <property type="protein sequence ID" value="SDW66684.1"/>
    <property type="molecule type" value="Genomic_DNA"/>
</dbReference>
<dbReference type="GO" id="GO:0042597">
    <property type="term" value="C:periplasmic space"/>
    <property type="evidence" value="ECO:0007669"/>
    <property type="project" value="InterPro"/>
</dbReference>
<evidence type="ECO:0000313" key="5">
    <source>
        <dbReference type="EMBL" id="SDW66684.1"/>
    </source>
</evidence>
<reference evidence="6" key="1">
    <citation type="submission" date="2016-10" db="EMBL/GenBank/DDBJ databases">
        <authorList>
            <person name="Varghese N."/>
            <person name="Submissions S."/>
        </authorList>
    </citation>
    <scope>NUCLEOTIDE SEQUENCE [LARGE SCALE GENOMIC DNA]</scope>
    <source>
        <strain evidence="6">DSM 26922</strain>
    </source>
</reference>
<gene>
    <name evidence="5" type="ORF">SAMN04488001_1496</name>
</gene>
<evidence type="ECO:0000259" key="4">
    <source>
        <dbReference type="Pfam" id="PF01464"/>
    </source>
</evidence>
<name>A0A1H2VFH4_9RHOB</name>
<sequence length="646" mass="72024">MFARVLGAVLTVWIGCVGGVAAQDRSPFAKAVANAGARDWDRVNATRATLTDPVQREVLDWMRMRGRQGSFAECVDFLTRNSDWPGLPLLQLRCEYSIPRDGADPQTVLDFFNNTIPQTGTGSLRLIEALTATGQRDEAVQEARRAWQVFNLAQVEHSTFLERHGDALKDLHTVRLDMLLWRGEETAARRMFELVSEDWVTLANARLTLRNRGNGVDAMITAVPAALAEDAGLAYERFLWRARKGRVDDAVEVLLQRSLSVQDLGRPVEWANRRRSLARQLMRDGKHAQAYAVASQHFLTAGSDYADLEWLAGFIALRKLDAPKQALAHFNNFQAAVETPISLGRAGYWLGRAYEADGAEDVAKAAYEFGALYQSSFYGQLAAERANVPRDPKMTGGEKFPDWRDATFTKSTVFKAAVKLHEAGLRSLAERFLVHLAESQSRTSIGQMIDMALEWNEPHIALMLAKEAARQGFEIYHGYFPLAVPQGVAMEVPEEFALAIARRESEFDPVVVSGAGARGLMQLMPATAQEVAGELGEDFALSRLTEDPLYNARLGTAYLHGLSERFRGNPVLMSIGYNAGPSRAERWPELFGDPRSEDVDVIDWIEGIPFRETRNYVMRVTESFAPYRARLNGKVDNIKLSAQLKQ</sequence>
<accession>A0A1H2VFH4</accession>
<dbReference type="SUPFAM" id="SSF53955">
    <property type="entry name" value="Lysozyme-like"/>
    <property type="match status" value="1"/>
</dbReference>
<dbReference type="PANTHER" id="PTHR37423">
    <property type="entry name" value="SOLUBLE LYTIC MUREIN TRANSGLYCOSYLASE-RELATED"/>
    <property type="match status" value="1"/>
</dbReference>
<dbReference type="GO" id="GO:0000270">
    <property type="term" value="P:peptidoglycan metabolic process"/>
    <property type="evidence" value="ECO:0007669"/>
    <property type="project" value="InterPro"/>
</dbReference>
<dbReference type="Pfam" id="PF01464">
    <property type="entry name" value="SLT"/>
    <property type="match status" value="1"/>
</dbReference>
<keyword evidence="6" id="KW-1185">Reference proteome</keyword>
<dbReference type="PROSITE" id="PS51257">
    <property type="entry name" value="PROKAR_LIPOPROTEIN"/>
    <property type="match status" value="1"/>
</dbReference>
<dbReference type="Gene3D" id="1.25.20.10">
    <property type="entry name" value="Bacterial muramidases"/>
    <property type="match status" value="1"/>
</dbReference>
<evidence type="ECO:0000256" key="1">
    <source>
        <dbReference type="ARBA" id="ARBA00007734"/>
    </source>
</evidence>
<keyword evidence="3" id="KW-0732">Signal</keyword>
<dbReference type="RefSeq" id="WP_244508594.1">
    <property type="nucleotide sequence ID" value="NZ_FNOI01000002.1"/>
</dbReference>
<proteinExistence type="inferred from homology"/>
<dbReference type="GO" id="GO:0004553">
    <property type="term" value="F:hydrolase activity, hydrolyzing O-glycosyl compounds"/>
    <property type="evidence" value="ECO:0007669"/>
    <property type="project" value="InterPro"/>
</dbReference>
<dbReference type="CDD" id="cd13401">
    <property type="entry name" value="Slt70-like"/>
    <property type="match status" value="1"/>
</dbReference>
<feature type="domain" description="Transglycosylase SLT" evidence="4">
    <location>
        <begin position="490"/>
        <end position="589"/>
    </location>
</feature>
<dbReference type="SUPFAM" id="SSF48435">
    <property type="entry name" value="Bacterial muramidases"/>
    <property type="match status" value="1"/>
</dbReference>
<dbReference type="STRING" id="670155.SAMN04488001_1496"/>
<dbReference type="InterPro" id="IPR023346">
    <property type="entry name" value="Lysozyme-like_dom_sf"/>
</dbReference>
<dbReference type="InterPro" id="IPR000189">
    <property type="entry name" value="Transglyc_AS"/>
</dbReference>
<organism evidence="5 6">
    <name type="scientific">Litoreibacter albidus</name>
    <dbReference type="NCBI Taxonomy" id="670155"/>
    <lineage>
        <taxon>Bacteria</taxon>
        <taxon>Pseudomonadati</taxon>
        <taxon>Pseudomonadota</taxon>
        <taxon>Alphaproteobacteria</taxon>
        <taxon>Rhodobacterales</taxon>
        <taxon>Roseobacteraceae</taxon>
        <taxon>Litoreibacter</taxon>
    </lineage>
</organism>
<dbReference type="InterPro" id="IPR008258">
    <property type="entry name" value="Transglycosylase_SLT_dom_1"/>
</dbReference>
<dbReference type="Gene3D" id="1.10.530.10">
    <property type="match status" value="1"/>
</dbReference>
<dbReference type="PANTHER" id="PTHR37423:SF2">
    <property type="entry name" value="MEMBRANE-BOUND LYTIC MUREIN TRANSGLYCOSYLASE C"/>
    <property type="match status" value="1"/>
</dbReference>
<comment type="similarity">
    <text evidence="1">Belongs to the transglycosylase Slt family.</text>
</comment>
<dbReference type="Proteomes" id="UP000199441">
    <property type="component" value="Unassembled WGS sequence"/>
</dbReference>
<comment type="similarity">
    <text evidence="2">Belongs to the virb1 family.</text>
</comment>
<evidence type="ECO:0000256" key="2">
    <source>
        <dbReference type="ARBA" id="ARBA00009387"/>
    </source>
</evidence>
<dbReference type="PROSITE" id="PS00922">
    <property type="entry name" value="TRANSGLYCOSYLASE"/>
    <property type="match status" value="1"/>
</dbReference>
<evidence type="ECO:0000256" key="3">
    <source>
        <dbReference type="ARBA" id="ARBA00022729"/>
    </source>
</evidence>
<protein>
    <submittedName>
        <fullName evidence="5">Soluble lytic murein transglycosylase</fullName>
    </submittedName>
</protein>